<dbReference type="EMBL" id="FUYM01000006">
    <property type="protein sequence ID" value="SKB77374.1"/>
    <property type="molecule type" value="Genomic_DNA"/>
</dbReference>
<evidence type="ECO:0000313" key="3">
    <source>
        <dbReference type="Proteomes" id="UP000189818"/>
    </source>
</evidence>
<protein>
    <submittedName>
        <fullName evidence="2">Steroid delta-isomerase</fullName>
    </submittedName>
</protein>
<dbReference type="AlphaFoldDB" id="A0A1T5E0E1"/>
<reference evidence="3" key="1">
    <citation type="submission" date="2017-02" db="EMBL/GenBank/DDBJ databases">
        <authorList>
            <person name="Varghese N."/>
            <person name="Submissions S."/>
        </authorList>
    </citation>
    <scope>NUCLEOTIDE SEQUENCE [LARGE SCALE GENOMIC DNA]</scope>
    <source>
        <strain evidence="3">UM2</strain>
    </source>
</reference>
<proteinExistence type="predicted"/>
<dbReference type="Proteomes" id="UP000189818">
    <property type="component" value="Unassembled WGS sequence"/>
</dbReference>
<dbReference type="InterPro" id="IPR032710">
    <property type="entry name" value="NTF2-like_dom_sf"/>
</dbReference>
<dbReference type="GO" id="GO:0016853">
    <property type="term" value="F:isomerase activity"/>
    <property type="evidence" value="ECO:0007669"/>
    <property type="project" value="UniProtKB-KW"/>
</dbReference>
<dbReference type="InterPro" id="IPR037401">
    <property type="entry name" value="SnoaL-like"/>
</dbReference>
<sequence length="122" mass="13093">MTSPDQMVRAVQSYVEAFDKGDPEMVVALFAADATVEDPVGTPPHVGHEAIRAFYTKSMQTGAKLHLDGPVRVAGDTAAFAFHVGFAKPGMQVDVIDLFRFGPDGKVVSMQAFFGPTNMKGF</sequence>
<evidence type="ECO:0000313" key="2">
    <source>
        <dbReference type="EMBL" id="SKB77374.1"/>
    </source>
</evidence>
<name>A0A1T5E0E1_9SPHN</name>
<dbReference type="Pfam" id="PF12680">
    <property type="entry name" value="SnoaL_2"/>
    <property type="match status" value="1"/>
</dbReference>
<dbReference type="STRING" id="439228.SAMN06295920_10671"/>
<keyword evidence="3" id="KW-1185">Reference proteome</keyword>
<feature type="domain" description="SnoaL-like" evidence="1">
    <location>
        <begin position="11"/>
        <end position="109"/>
    </location>
</feature>
<dbReference type="Gene3D" id="3.10.450.50">
    <property type="match status" value="1"/>
</dbReference>
<dbReference type="SUPFAM" id="SSF54427">
    <property type="entry name" value="NTF2-like"/>
    <property type="match status" value="1"/>
</dbReference>
<evidence type="ECO:0000259" key="1">
    <source>
        <dbReference type="Pfam" id="PF12680"/>
    </source>
</evidence>
<organism evidence="2 3">
    <name type="scientific">Rhizorhabdus histidinilytica</name>
    <dbReference type="NCBI Taxonomy" id="439228"/>
    <lineage>
        <taxon>Bacteria</taxon>
        <taxon>Pseudomonadati</taxon>
        <taxon>Pseudomonadota</taxon>
        <taxon>Alphaproteobacteria</taxon>
        <taxon>Sphingomonadales</taxon>
        <taxon>Sphingomonadaceae</taxon>
        <taxon>Rhizorhabdus</taxon>
    </lineage>
</organism>
<keyword evidence="2" id="KW-0413">Isomerase</keyword>
<dbReference type="RefSeq" id="WP_079648840.1">
    <property type="nucleotide sequence ID" value="NZ_FUYM01000006.1"/>
</dbReference>
<accession>A0A1T5E0E1</accession>
<gene>
    <name evidence="2" type="ORF">SAMN06295920_10671</name>
</gene>
<dbReference type="OrthoDB" id="459617at2"/>